<comment type="caution">
    <text evidence="2">The sequence shown here is derived from an EMBL/GenBank/DDBJ whole genome shotgun (WGS) entry which is preliminary data.</text>
</comment>
<organism evidence="2 3">
    <name type="scientific">Aspergillus sclerotioniger CBS 115572</name>
    <dbReference type="NCBI Taxonomy" id="1450535"/>
    <lineage>
        <taxon>Eukaryota</taxon>
        <taxon>Fungi</taxon>
        <taxon>Dikarya</taxon>
        <taxon>Ascomycota</taxon>
        <taxon>Pezizomycotina</taxon>
        <taxon>Eurotiomycetes</taxon>
        <taxon>Eurotiomycetidae</taxon>
        <taxon>Eurotiales</taxon>
        <taxon>Aspergillaceae</taxon>
        <taxon>Aspergillus</taxon>
        <taxon>Aspergillus subgen. Circumdati</taxon>
    </lineage>
</organism>
<evidence type="ECO:0000313" key="2">
    <source>
        <dbReference type="EMBL" id="PWY87085.1"/>
    </source>
</evidence>
<evidence type="ECO:0000313" key="3">
    <source>
        <dbReference type="Proteomes" id="UP000246702"/>
    </source>
</evidence>
<dbReference type="EMBL" id="MSFK01000014">
    <property type="protein sequence ID" value="PWY87085.1"/>
    <property type="molecule type" value="Genomic_DNA"/>
</dbReference>
<reference evidence="2 3" key="1">
    <citation type="submission" date="2016-12" db="EMBL/GenBank/DDBJ databases">
        <title>The genomes of Aspergillus section Nigri reveals drivers in fungal speciation.</title>
        <authorList>
            <consortium name="DOE Joint Genome Institute"/>
            <person name="Vesth T.C."/>
            <person name="Nybo J."/>
            <person name="Theobald S."/>
            <person name="Brandl J."/>
            <person name="Frisvad J.C."/>
            <person name="Nielsen K.F."/>
            <person name="Lyhne E.K."/>
            <person name="Kogle M.E."/>
            <person name="Kuo A."/>
            <person name="Riley R."/>
            <person name="Clum A."/>
            <person name="Nolan M."/>
            <person name="Lipzen A."/>
            <person name="Salamov A."/>
            <person name="Henrissat B."/>
            <person name="Wiebenga A."/>
            <person name="De Vries R.P."/>
            <person name="Grigoriev I.V."/>
            <person name="Mortensen U.H."/>
            <person name="Andersen M.R."/>
            <person name="Baker S.E."/>
        </authorList>
    </citation>
    <scope>NUCLEOTIDE SEQUENCE [LARGE SCALE GENOMIC DNA]</scope>
    <source>
        <strain evidence="2 3">CBS 115572</strain>
    </source>
</reference>
<gene>
    <name evidence="2" type="ORF">BO94DRAFT_624299</name>
</gene>
<accession>A0A317WM19</accession>
<dbReference type="GeneID" id="37119348"/>
<keyword evidence="3" id="KW-1185">Reference proteome</keyword>
<protein>
    <submittedName>
        <fullName evidence="2">Uncharacterized protein</fullName>
    </submittedName>
</protein>
<sequence length="149" mass="16805">MDTVLTNFFQSTSARSRCRIDGMARPHVCDRHRCKTTRLPQEHSSHAGSSWVHDASRHGNDTIEGTRAYSGREGFSSVWSQVLSHRQGFLPGRETRTNNKTCPSPPKTPPTVCACLILFAYRMRFPGAVRLPFPIIRARVFEPAVYEST</sequence>
<dbReference type="RefSeq" id="XP_025467293.1">
    <property type="nucleotide sequence ID" value="XM_025617205.1"/>
</dbReference>
<evidence type="ECO:0000256" key="1">
    <source>
        <dbReference type="SAM" id="MobiDB-lite"/>
    </source>
</evidence>
<dbReference type="AlphaFoldDB" id="A0A317WM19"/>
<dbReference type="Proteomes" id="UP000246702">
    <property type="component" value="Unassembled WGS sequence"/>
</dbReference>
<proteinExistence type="predicted"/>
<feature type="region of interest" description="Disordered" evidence="1">
    <location>
        <begin position="40"/>
        <end position="64"/>
    </location>
</feature>
<name>A0A317WM19_9EURO</name>